<keyword evidence="1" id="KW-0732">Signal</keyword>
<name>A0A498JZE0_MALDO</name>
<evidence type="ECO:0000313" key="3">
    <source>
        <dbReference type="Proteomes" id="UP000290289"/>
    </source>
</evidence>
<keyword evidence="3" id="KW-1185">Reference proteome</keyword>
<protein>
    <submittedName>
        <fullName evidence="2">Uncharacterized protein</fullName>
    </submittedName>
</protein>
<dbReference type="AlphaFoldDB" id="A0A498JZE0"/>
<organism evidence="2 3">
    <name type="scientific">Malus domestica</name>
    <name type="common">Apple</name>
    <name type="synonym">Pyrus malus</name>
    <dbReference type="NCBI Taxonomy" id="3750"/>
    <lineage>
        <taxon>Eukaryota</taxon>
        <taxon>Viridiplantae</taxon>
        <taxon>Streptophyta</taxon>
        <taxon>Embryophyta</taxon>
        <taxon>Tracheophyta</taxon>
        <taxon>Spermatophyta</taxon>
        <taxon>Magnoliopsida</taxon>
        <taxon>eudicotyledons</taxon>
        <taxon>Gunneridae</taxon>
        <taxon>Pentapetalae</taxon>
        <taxon>rosids</taxon>
        <taxon>fabids</taxon>
        <taxon>Rosales</taxon>
        <taxon>Rosaceae</taxon>
        <taxon>Amygdaloideae</taxon>
        <taxon>Maleae</taxon>
        <taxon>Malus</taxon>
    </lineage>
</organism>
<dbReference type="Proteomes" id="UP000290289">
    <property type="component" value="Chromosome 4"/>
</dbReference>
<gene>
    <name evidence="2" type="ORF">DVH24_001513</name>
</gene>
<reference evidence="2 3" key="1">
    <citation type="submission" date="2018-10" db="EMBL/GenBank/DDBJ databases">
        <title>A high-quality apple genome assembly.</title>
        <authorList>
            <person name="Hu J."/>
        </authorList>
    </citation>
    <scope>NUCLEOTIDE SEQUENCE [LARGE SCALE GENOMIC DNA]</scope>
    <source>
        <strain evidence="3">cv. HFTH1</strain>
        <tissue evidence="2">Young leaf</tissue>
    </source>
</reference>
<comment type="caution">
    <text evidence="2">The sequence shown here is derived from an EMBL/GenBank/DDBJ whole genome shotgun (WGS) entry which is preliminary data.</text>
</comment>
<evidence type="ECO:0000313" key="2">
    <source>
        <dbReference type="EMBL" id="RXI01279.1"/>
    </source>
</evidence>
<accession>A0A498JZE0</accession>
<evidence type="ECO:0000256" key="1">
    <source>
        <dbReference type="SAM" id="SignalP"/>
    </source>
</evidence>
<sequence length="90" mass="10388">MSIDSVFFTLPFRLVLSLTNLCFCPSSFHSLPLKSCVLFFMMTPPSPSQRTLQIPRPIKTEEKVDGALEIFRSEKRERHRYAPLSILKSK</sequence>
<feature type="signal peptide" evidence="1">
    <location>
        <begin position="1"/>
        <end position="17"/>
    </location>
</feature>
<feature type="chain" id="PRO_5019817882" evidence="1">
    <location>
        <begin position="18"/>
        <end position="90"/>
    </location>
</feature>
<proteinExistence type="predicted"/>
<dbReference type="EMBL" id="RDQH01000330">
    <property type="protein sequence ID" value="RXI01279.1"/>
    <property type="molecule type" value="Genomic_DNA"/>
</dbReference>